<dbReference type="Proteomes" id="UP001301958">
    <property type="component" value="Unassembled WGS sequence"/>
</dbReference>
<sequence length="72" mass="7824">CASVAKWEETTVTSVPRTLITVISSNTITILSPTESTPTSFPATIIPTLIFSYTAEYRMTFVDGQSSTSWTS</sequence>
<name>A0AAN7BGR6_9PEZI</name>
<accession>A0AAN7BGR6</accession>
<keyword evidence="2" id="KW-1185">Reference proteome</keyword>
<reference evidence="1" key="2">
    <citation type="submission" date="2023-05" db="EMBL/GenBank/DDBJ databases">
        <authorList>
            <consortium name="Lawrence Berkeley National Laboratory"/>
            <person name="Steindorff A."/>
            <person name="Hensen N."/>
            <person name="Bonometti L."/>
            <person name="Westerberg I."/>
            <person name="Brannstrom I.O."/>
            <person name="Guillou S."/>
            <person name="Cros-Aarteil S."/>
            <person name="Calhoun S."/>
            <person name="Haridas S."/>
            <person name="Kuo A."/>
            <person name="Mondo S."/>
            <person name="Pangilinan J."/>
            <person name="Riley R."/>
            <person name="Labutti K."/>
            <person name="Andreopoulos B."/>
            <person name="Lipzen A."/>
            <person name="Chen C."/>
            <person name="Yanf M."/>
            <person name="Daum C."/>
            <person name="Ng V."/>
            <person name="Clum A."/>
            <person name="Ohm R."/>
            <person name="Martin F."/>
            <person name="Silar P."/>
            <person name="Natvig D."/>
            <person name="Lalanne C."/>
            <person name="Gautier V."/>
            <person name="Ament-Velasquez S.L."/>
            <person name="Kruys A."/>
            <person name="Hutchinson M.I."/>
            <person name="Powell A.J."/>
            <person name="Barry K."/>
            <person name="Miller A.N."/>
            <person name="Grigoriev I.V."/>
            <person name="Debuchy R."/>
            <person name="Gladieux P."/>
            <person name="Thoren M.H."/>
            <person name="Johannesson H."/>
        </authorList>
    </citation>
    <scope>NUCLEOTIDE SEQUENCE</scope>
    <source>
        <strain evidence="1">CBS 990.96</strain>
    </source>
</reference>
<evidence type="ECO:0000313" key="2">
    <source>
        <dbReference type="Proteomes" id="UP001301958"/>
    </source>
</evidence>
<proteinExistence type="predicted"/>
<comment type="caution">
    <text evidence="1">The sequence shown here is derived from an EMBL/GenBank/DDBJ whole genome shotgun (WGS) entry which is preliminary data.</text>
</comment>
<organism evidence="1 2">
    <name type="scientific">Podospora fimiseda</name>
    <dbReference type="NCBI Taxonomy" id="252190"/>
    <lineage>
        <taxon>Eukaryota</taxon>
        <taxon>Fungi</taxon>
        <taxon>Dikarya</taxon>
        <taxon>Ascomycota</taxon>
        <taxon>Pezizomycotina</taxon>
        <taxon>Sordariomycetes</taxon>
        <taxon>Sordariomycetidae</taxon>
        <taxon>Sordariales</taxon>
        <taxon>Podosporaceae</taxon>
        <taxon>Podospora</taxon>
    </lineage>
</organism>
<feature type="non-terminal residue" evidence="1">
    <location>
        <position position="1"/>
    </location>
</feature>
<feature type="non-terminal residue" evidence="1">
    <location>
        <position position="72"/>
    </location>
</feature>
<dbReference type="AlphaFoldDB" id="A0AAN7BGR6"/>
<gene>
    <name evidence="1" type="ORF">QBC38DRAFT_343779</name>
</gene>
<reference evidence="1" key="1">
    <citation type="journal article" date="2023" name="Mol. Phylogenet. Evol.">
        <title>Genome-scale phylogeny and comparative genomics of the fungal order Sordariales.</title>
        <authorList>
            <person name="Hensen N."/>
            <person name="Bonometti L."/>
            <person name="Westerberg I."/>
            <person name="Brannstrom I.O."/>
            <person name="Guillou S."/>
            <person name="Cros-Aarteil S."/>
            <person name="Calhoun S."/>
            <person name="Haridas S."/>
            <person name="Kuo A."/>
            <person name="Mondo S."/>
            <person name="Pangilinan J."/>
            <person name="Riley R."/>
            <person name="LaButti K."/>
            <person name="Andreopoulos B."/>
            <person name="Lipzen A."/>
            <person name="Chen C."/>
            <person name="Yan M."/>
            <person name="Daum C."/>
            <person name="Ng V."/>
            <person name="Clum A."/>
            <person name="Steindorff A."/>
            <person name="Ohm R.A."/>
            <person name="Martin F."/>
            <person name="Silar P."/>
            <person name="Natvig D.O."/>
            <person name="Lalanne C."/>
            <person name="Gautier V."/>
            <person name="Ament-Velasquez S.L."/>
            <person name="Kruys A."/>
            <person name="Hutchinson M.I."/>
            <person name="Powell A.J."/>
            <person name="Barry K."/>
            <person name="Miller A.N."/>
            <person name="Grigoriev I.V."/>
            <person name="Debuchy R."/>
            <person name="Gladieux P."/>
            <person name="Hiltunen Thoren M."/>
            <person name="Johannesson H."/>
        </authorList>
    </citation>
    <scope>NUCLEOTIDE SEQUENCE</scope>
    <source>
        <strain evidence="1">CBS 990.96</strain>
    </source>
</reference>
<protein>
    <submittedName>
        <fullName evidence="1">Uncharacterized protein</fullName>
    </submittedName>
</protein>
<evidence type="ECO:0000313" key="1">
    <source>
        <dbReference type="EMBL" id="KAK4222700.1"/>
    </source>
</evidence>
<dbReference type="EMBL" id="MU865458">
    <property type="protein sequence ID" value="KAK4222700.1"/>
    <property type="molecule type" value="Genomic_DNA"/>
</dbReference>